<reference evidence="2" key="1">
    <citation type="submission" date="2020-05" db="EMBL/GenBank/DDBJ databases">
        <authorList>
            <person name="Chiriac C."/>
            <person name="Salcher M."/>
            <person name="Ghai R."/>
            <person name="Kavagutti S V."/>
        </authorList>
    </citation>
    <scope>NUCLEOTIDE SEQUENCE</scope>
</reference>
<dbReference type="PANTHER" id="PTHR45431">
    <property type="entry name" value="RHODANESE-LIKE DOMAIN-CONTAINING PROTEIN 15, CHLOROPLASTIC"/>
    <property type="match status" value="1"/>
</dbReference>
<evidence type="ECO:0000313" key="2">
    <source>
        <dbReference type="EMBL" id="CAB4638282.1"/>
    </source>
</evidence>
<organism evidence="2">
    <name type="scientific">freshwater metagenome</name>
    <dbReference type="NCBI Taxonomy" id="449393"/>
    <lineage>
        <taxon>unclassified sequences</taxon>
        <taxon>metagenomes</taxon>
        <taxon>ecological metagenomes</taxon>
    </lineage>
</organism>
<proteinExistence type="predicted"/>
<sequence length="123" mass="12779">MTKLFKLLAASFVAVFAVAGLTGCSSQEPIDMSQYAAVIDVRTPEETNAGHLEGALLFDIQGAAFAEQLATLDPAANYFIYCRSGNRSGQAIEKMVSAGFTGELVNGGSLANAADQTGLSVVQ</sequence>
<dbReference type="EMBL" id="CAEZVM010000060">
    <property type="protein sequence ID" value="CAB4638282.1"/>
    <property type="molecule type" value="Genomic_DNA"/>
</dbReference>
<dbReference type="SMART" id="SM00450">
    <property type="entry name" value="RHOD"/>
    <property type="match status" value="1"/>
</dbReference>
<dbReference type="PANTHER" id="PTHR45431:SF3">
    <property type="entry name" value="RHODANESE-LIKE DOMAIN-CONTAINING PROTEIN 15, CHLOROPLASTIC"/>
    <property type="match status" value="1"/>
</dbReference>
<accession>A0A6J6JMG8</accession>
<evidence type="ECO:0000259" key="1">
    <source>
        <dbReference type="PROSITE" id="PS50206"/>
    </source>
</evidence>
<dbReference type="Pfam" id="PF00581">
    <property type="entry name" value="Rhodanese"/>
    <property type="match status" value="1"/>
</dbReference>
<dbReference type="InterPro" id="IPR036873">
    <property type="entry name" value="Rhodanese-like_dom_sf"/>
</dbReference>
<protein>
    <submittedName>
        <fullName evidence="2">Unannotated protein</fullName>
    </submittedName>
</protein>
<name>A0A6J6JMG8_9ZZZZ</name>
<dbReference type="CDD" id="cd00158">
    <property type="entry name" value="RHOD"/>
    <property type="match status" value="1"/>
</dbReference>
<dbReference type="InterPro" id="IPR052367">
    <property type="entry name" value="Thiosulfate_ST/Rhodanese-like"/>
</dbReference>
<dbReference type="Gene3D" id="3.40.250.10">
    <property type="entry name" value="Rhodanese-like domain"/>
    <property type="match status" value="1"/>
</dbReference>
<dbReference type="SUPFAM" id="SSF52821">
    <property type="entry name" value="Rhodanese/Cell cycle control phosphatase"/>
    <property type="match status" value="1"/>
</dbReference>
<dbReference type="InterPro" id="IPR001763">
    <property type="entry name" value="Rhodanese-like_dom"/>
</dbReference>
<dbReference type="PROSITE" id="PS51257">
    <property type="entry name" value="PROKAR_LIPOPROTEIN"/>
    <property type="match status" value="1"/>
</dbReference>
<dbReference type="AlphaFoldDB" id="A0A6J6JMG8"/>
<gene>
    <name evidence="2" type="ORF">UFOPK2032_01087</name>
</gene>
<feature type="domain" description="Rhodanese" evidence="1">
    <location>
        <begin position="36"/>
        <end position="121"/>
    </location>
</feature>
<dbReference type="PROSITE" id="PS50206">
    <property type="entry name" value="RHODANESE_3"/>
    <property type="match status" value="1"/>
</dbReference>